<dbReference type="InterPro" id="IPR026992">
    <property type="entry name" value="DIOX_N"/>
</dbReference>
<keyword evidence="2" id="KW-0560">Oxidoreductase</keyword>
<dbReference type="InterPro" id="IPR050231">
    <property type="entry name" value="Iron_ascorbate_oxido_reductase"/>
</dbReference>
<keyword evidence="5" id="KW-1185">Reference proteome</keyword>
<accession>A0A0D2FBK0</accession>
<comment type="similarity">
    <text evidence="1 2">Belongs to the iron/ascorbate-dependent oxidoreductase family.</text>
</comment>
<evidence type="ECO:0000256" key="2">
    <source>
        <dbReference type="RuleBase" id="RU003682"/>
    </source>
</evidence>
<organism evidence="4 5">
    <name type="scientific">Phialophora macrospora</name>
    <dbReference type="NCBI Taxonomy" id="1851006"/>
    <lineage>
        <taxon>Eukaryota</taxon>
        <taxon>Fungi</taxon>
        <taxon>Dikarya</taxon>
        <taxon>Ascomycota</taxon>
        <taxon>Pezizomycotina</taxon>
        <taxon>Eurotiomycetes</taxon>
        <taxon>Chaetothyriomycetidae</taxon>
        <taxon>Chaetothyriales</taxon>
        <taxon>Herpotrichiellaceae</taxon>
        <taxon>Phialophora</taxon>
    </lineage>
</organism>
<evidence type="ECO:0000256" key="1">
    <source>
        <dbReference type="ARBA" id="ARBA00008056"/>
    </source>
</evidence>
<dbReference type="GO" id="GO:0044283">
    <property type="term" value="P:small molecule biosynthetic process"/>
    <property type="evidence" value="ECO:0007669"/>
    <property type="project" value="UniProtKB-ARBA"/>
</dbReference>
<dbReference type="InterPro" id="IPR027443">
    <property type="entry name" value="IPNS-like_sf"/>
</dbReference>
<name>A0A0D2FBK0_9EURO</name>
<dbReference type="InterPro" id="IPR044861">
    <property type="entry name" value="IPNS-like_FE2OG_OXY"/>
</dbReference>
<feature type="domain" description="Fe2OG dioxygenase" evidence="3">
    <location>
        <begin position="166"/>
        <end position="287"/>
    </location>
</feature>
<sequence length="353" mass="39287">MGSMGDGNSAIQLPVIDISDFSVEVGKRVLEAATKYGFLYIDTKGTGFTAEMVTREFDLSRQFFALPDEEKEPCRINQTNRGWTGMHGEILDPKSQRRGDFKEAFNIGEFVDRKPQQPIPNFLESHISELAEFERTCKQTCDRVLDLLGLGLEVEEPNFFSSRHTQPSGCTVRLLHYPAIPADVDYQPEVDVRAGAHSDYGSITLLFQRPSQPGLEIRTPEDTWAPVPVIPEGYHSTTFPPILVNIADLLSYWTNGILKSTVHRVIFPKDARRGGEDRYSIAYFSHPGNDVELTPVPSKIVAAHHLKEDEEVGYGGGATSKRALTAQEHLLSRLNATYDFRGAKGKEDTGTTA</sequence>
<dbReference type="Gene3D" id="2.60.120.330">
    <property type="entry name" value="B-lactam Antibiotic, Isopenicillin N Synthase, Chain"/>
    <property type="match status" value="1"/>
</dbReference>
<dbReference type="SUPFAM" id="SSF51197">
    <property type="entry name" value="Clavaminate synthase-like"/>
    <property type="match status" value="1"/>
</dbReference>
<gene>
    <name evidence="4" type="ORF">PV04_09197</name>
</gene>
<dbReference type="PROSITE" id="PS51471">
    <property type="entry name" value="FE2OG_OXY"/>
    <property type="match status" value="1"/>
</dbReference>
<keyword evidence="2" id="KW-0408">Iron</keyword>
<evidence type="ECO:0000259" key="3">
    <source>
        <dbReference type="PROSITE" id="PS51471"/>
    </source>
</evidence>
<dbReference type="Proteomes" id="UP000054266">
    <property type="component" value="Unassembled WGS sequence"/>
</dbReference>
<keyword evidence="2" id="KW-0479">Metal-binding</keyword>
<dbReference type="AlphaFoldDB" id="A0A0D2FBK0"/>
<dbReference type="Pfam" id="PF03171">
    <property type="entry name" value="2OG-FeII_Oxy"/>
    <property type="match status" value="1"/>
</dbReference>
<dbReference type="InterPro" id="IPR005123">
    <property type="entry name" value="Oxoglu/Fe-dep_dioxygenase_dom"/>
</dbReference>
<evidence type="ECO:0000313" key="4">
    <source>
        <dbReference type="EMBL" id="KIW64250.1"/>
    </source>
</evidence>
<proteinExistence type="inferred from homology"/>
<dbReference type="Pfam" id="PF14226">
    <property type="entry name" value="DIOX_N"/>
    <property type="match status" value="1"/>
</dbReference>
<evidence type="ECO:0000313" key="5">
    <source>
        <dbReference type="Proteomes" id="UP000054266"/>
    </source>
</evidence>
<dbReference type="GO" id="GO:0046872">
    <property type="term" value="F:metal ion binding"/>
    <property type="evidence" value="ECO:0007669"/>
    <property type="project" value="UniProtKB-KW"/>
</dbReference>
<dbReference type="STRING" id="5601.A0A0D2FBK0"/>
<dbReference type="HOGENOM" id="CLU_010119_6_2_1"/>
<dbReference type="EMBL" id="KN846961">
    <property type="protein sequence ID" value="KIW64250.1"/>
    <property type="molecule type" value="Genomic_DNA"/>
</dbReference>
<dbReference type="GO" id="GO:0016491">
    <property type="term" value="F:oxidoreductase activity"/>
    <property type="evidence" value="ECO:0007669"/>
    <property type="project" value="UniProtKB-KW"/>
</dbReference>
<dbReference type="PANTHER" id="PTHR47990">
    <property type="entry name" value="2-OXOGLUTARATE (2OG) AND FE(II)-DEPENDENT OXYGENASE SUPERFAMILY PROTEIN-RELATED"/>
    <property type="match status" value="1"/>
</dbReference>
<reference evidence="4 5" key="1">
    <citation type="submission" date="2015-01" db="EMBL/GenBank/DDBJ databases">
        <title>The Genome Sequence of Capronia semiimmersa CBS27337.</title>
        <authorList>
            <consortium name="The Broad Institute Genomics Platform"/>
            <person name="Cuomo C."/>
            <person name="de Hoog S."/>
            <person name="Gorbushina A."/>
            <person name="Stielow B."/>
            <person name="Teixiera M."/>
            <person name="Abouelleil A."/>
            <person name="Chapman S.B."/>
            <person name="Priest M."/>
            <person name="Young S.K."/>
            <person name="Wortman J."/>
            <person name="Nusbaum C."/>
            <person name="Birren B."/>
        </authorList>
    </citation>
    <scope>NUCLEOTIDE SEQUENCE [LARGE SCALE GENOMIC DNA]</scope>
    <source>
        <strain evidence="4 5">CBS 27337</strain>
    </source>
</reference>
<protein>
    <recommendedName>
        <fullName evidence="3">Fe2OG dioxygenase domain-containing protein</fullName>
    </recommendedName>
</protein>
<dbReference type="FunFam" id="2.60.120.330:FF:000051">
    <property type="entry name" value="Clavaminate synthase-like protein"/>
    <property type="match status" value="1"/>
</dbReference>